<keyword evidence="1" id="KW-1133">Transmembrane helix</keyword>
<reference evidence="2 3" key="1">
    <citation type="submission" date="2016-10" db="EMBL/GenBank/DDBJ databases">
        <authorList>
            <person name="de Groot N.N."/>
        </authorList>
    </citation>
    <scope>NUCLEOTIDE SEQUENCE [LARGE SCALE GENOMIC DNA]</scope>
    <source>
        <strain evidence="2 3">DSM 16213</strain>
    </source>
</reference>
<dbReference type="RefSeq" id="WP_089897619.1">
    <property type="nucleotide sequence ID" value="NZ_FOCI01000001.1"/>
</dbReference>
<protein>
    <submittedName>
        <fullName evidence="2">Uncharacterized protein</fullName>
    </submittedName>
</protein>
<keyword evidence="1" id="KW-0812">Transmembrane</keyword>
<dbReference type="EMBL" id="FOCI01000001">
    <property type="protein sequence ID" value="SEM44077.1"/>
    <property type="molecule type" value="Genomic_DNA"/>
</dbReference>
<dbReference type="STRING" id="245187.SAMN04488003_101124"/>
<feature type="transmembrane region" description="Helical" evidence="1">
    <location>
        <begin position="46"/>
        <end position="65"/>
    </location>
</feature>
<dbReference type="Proteomes" id="UP000199585">
    <property type="component" value="Unassembled WGS sequence"/>
</dbReference>
<evidence type="ECO:0000256" key="1">
    <source>
        <dbReference type="SAM" id="Phobius"/>
    </source>
</evidence>
<proteinExistence type="predicted"/>
<dbReference type="AlphaFoldDB" id="A0A1H7YFH9"/>
<name>A0A1H7YFH9_9RHOB</name>
<dbReference type="OrthoDB" id="7652344at2"/>
<accession>A0A1H7YFH9</accession>
<sequence length="68" mass="7524">MAETPEKVVALKLTPRAAPAQDAWHAQVTCHLAGIERLMRRLEWQVWALACGAAGTLVVQVLRLFTDN</sequence>
<keyword evidence="1" id="KW-0472">Membrane</keyword>
<keyword evidence="3" id="KW-1185">Reference proteome</keyword>
<evidence type="ECO:0000313" key="3">
    <source>
        <dbReference type="Proteomes" id="UP000199585"/>
    </source>
</evidence>
<organism evidence="2 3">
    <name type="scientific">Loktanella fryxellensis</name>
    <dbReference type="NCBI Taxonomy" id="245187"/>
    <lineage>
        <taxon>Bacteria</taxon>
        <taxon>Pseudomonadati</taxon>
        <taxon>Pseudomonadota</taxon>
        <taxon>Alphaproteobacteria</taxon>
        <taxon>Rhodobacterales</taxon>
        <taxon>Roseobacteraceae</taxon>
        <taxon>Loktanella</taxon>
    </lineage>
</organism>
<gene>
    <name evidence="2" type="ORF">SAMN04488003_101124</name>
</gene>
<evidence type="ECO:0000313" key="2">
    <source>
        <dbReference type="EMBL" id="SEM44077.1"/>
    </source>
</evidence>